<dbReference type="InterPro" id="IPR011991">
    <property type="entry name" value="ArsR-like_HTH"/>
</dbReference>
<dbReference type="InterPro" id="IPR036390">
    <property type="entry name" value="WH_DNA-bd_sf"/>
</dbReference>
<dbReference type="AlphaFoldDB" id="A0A0M0GEI5"/>
<dbReference type="Pfam" id="PF09339">
    <property type="entry name" value="HTH_IclR"/>
    <property type="match status" value="1"/>
</dbReference>
<keyword evidence="7" id="KW-1185">Reference proteome</keyword>
<evidence type="ECO:0000259" key="4">
    <source>
        <dbReference type="PROSITE" id="PS51077"/>
    </source>
</evidence>
<gene>
    <name evidence="6" type="ORF">AF332_14400</name>
</gene>
<evidence type="ECO:0000256" key="1">
    <source>
        <dbReference type="ARBA" id="ARBA00023015"/>
    </source>
</evidence>
<dbReference type="InterPro" id="IPR050707">
    <property type="entry name" value="HTH_MetabolicPath_Reg"/>
</dbReference>
<evidence type="ECO:0000259" key="5">
    <source>
        <dbReference type="PROSITE" id="PS51078"/>
    </source>
</evidence>
<organism evidence="6 7">
    <name type="scientific">Sporosarcina globispora</name>
    <name type="common">Bacillus globisporus</name>
    <dbReference type="NCBI Taxonomy" id="1459"/>
    <lineage>
        <taxon>Bacteria</taxon>
        <taxon>Bacillati</taxon>
        <taxon>Bacillota</taxon>
        <taxon>Bacilli</taxon>
        <taxon>Bacillales</taxon>
        <taxon>Caryophanaceae</taxon>
        <taxon>Sporosarcina</taxon>
    </lineage>
</organism>
<dbReference type="GO" id="GO:0045892">
    <property type="term" value="P:negative regulation of DNA-templated transcription"/>
    <property type="evidence" value="ECO:0007669"/>
    <property type="project" value="TreeGrafter"/>
</dbReference>
<keyword evidence="1" id="KW-0805">Transcription regulation</keyword>
<evidence type="ECO:0000313" key="6">
    <source>
        <dbReference type="EMBL" id="KON87902.1"/>
    </source>
</evidence>
<dbReference type="SMART" id="SM00346">
    <property type="entry name" value="HTH_ICLR"/>
    <property type="match status" value="1"/>
</dbReference>
<dbReference type="PROSITE" id="PS51077">
    <property type="entry name" value="HTH_ICLR"/>
    <property type="match status" value="1"/>
</dbReference>
<dbReference type="PATRIC" id="fig|1459.3.peg.3114"/>
<dbReference type="Gene3D" id="1.10.10.10">
    <property type="entry name" value="Winged helix-like DNA-binding domain superfamily/Winged helix DNA-binding domain"/>
    <property type="match status" value="1"/>
</dbReference>
<dbReference type="Gene3D" id="3.30.450.40">
    <property type="match status" value="1"/>
</dbReference>
<dbReference type="RefSeq" id="WP_053435255.1">
    <property type="nucleotide sequence ID" value="NZ_LGUF01000007.1"/>
</dbReference>
<dbReference type="InterPro" id="IPR036388">
    <property type="entry name" value="WH-like_DNA-bd_sf"/>
</dbReference>
<protein>
    <recommendedName>
        <fullName evidence="8">IclR family transcriptional regulator</fullName>
    </recommendedName>
</protein>
<accession>A0A0M0GEI5</accession>
<name>A0A0M0GEI5_SPOGL</name>
<comment type="caution">
    <text evidence="6">The sequence shown here is derived from an EMBL/GenBank/DDBJ whole genome shotgun (WGS) entry which is preliminary data.</text>
</comment>
<dbReference type="OrthoDB" id="9791752at2"/>
<dbReference type="EMBL" id="LGUF01000007">
    <property type="protein sequence ID" value="KON87902.1"/>
    <property type="molecule type" value="Genomic_DNA"/>
</dbReference>
<feature type="domain" description="HTH iclR-type" evidence="4">
    <location>
        <begin position="2"/>
        <end position="66"/>
    </location>
</feature>
<dbReference type="PANTHER" id="PTHR30136:SF24">
    <property type="entry name" value="HTH-TYPE TRANSCRIPTIONAL REPRESSOR ALLR"/>
    <property type="match status" value="1"/>
</dbReference>
<dbReference type="CDD" id="cd00090">
    <property type="entry name" value="HTH_ARSR"/>
    <property type="match status" value="1"/>
</dbReference>
<evidence type="ECO:0008006" key="8">
    <source>
        <dbReference type="Google" id="ProtNLM"/>
    </source>
</evidence>
<evidence type="ECO:0000256" key="3">
    <source>
        <dbReference type="ARBA" id="ARBA00023163"/>
    </source>
</evidence>
<sequence>MIQAIDRAMHIIQILISNPHKREWGITELAEQTDLAVSTIHRLLSSLMEHGLVMQNPGTKYYRVGFLWMQIGLQVLDSIDFRTAARPIMENLAMDVEESIYLNIQDGSHGITIEIVDSPQKVRIAETLGTRIPLTIGAPNKAILSFLKEDERDQIFNKQELPVEKREELRLQIAEITSAGYAISEGERTKGTASVSAPVFGYADKVLASVSINAPSFRFTKDRLPLLIEKVKYAAQEISLKIGKFH</sequence>
<dbReference type="GO" id="GO:0003677">
    <property type="term" value="F:DNA binding"/>
    <property type="evidence" value="ECO:0007669"/>
    <property type="project" value="UniProtKB-KW"/>
</dbReference>
<dbReference type="InterPro" id="IPR005471">
    <property type="entry name" value="Tscrpt_reg_IclR_N"/>
</dbReference>
<dbReference type="PANTHER" id="PTHR30136">
    <property type="entry name" value="HELIX-TURN-HELIX TRANSCRIPTIONAL REGULATOR, ICLR FAMILY"/>
    <property type="match status" value="1"/>
</dbReference>
<evidence type="ECO:0000256" key="2">
    <source>
        <dbReference type="ARBA" id="ARBA00023125"/>
    </source>
</evidence>
<dbReference type="SUPFAM" id="SSF55781">
    <property type="entry name" value="GAF domain-like"/>
    <property type="match status" value="1"/>
</dbReference>
<evidence type="ECO:0000313" key="7">
    <source>
        <dbReference type="Proteomes" id="UP000037109"/>
    </source>
</evidence>
<proteinExistence type="predicted"/>
<dbReference type="InterPro" id="IPR029016">
    <property type="entry name" value="GAF-like_dom_sf"/>
</dbReference>
<keyword evidence="3" id="KW-0804">Transcription</keyword>
<dbReference type="Pfam" id="PF01614">
    <property type="entry name" value="IclR_C"/>
    <property type="match status" value="1"/>
</dbReference>
<dbReference type="Proteomes" id="UP000037109">
    <property type="component" value="Unassembled WGS sequence"/>
</dbReference>
<keyword evidence="2" id="KW-0238">DNA-binding</keyword>
<reference evidence="7" key="1">
    <citation type="submission" date="2015-07" db="EMBL/GenBank/DDBJ databases">
        <title>Fjat-10036 dsm4.</title>
        <authorList>
            <person name="Liu B."/>
            <person name="Wang J."/>
            <person name="Zhu Y."/>
            <person name="Liu G."/>
            <person name="Chen Q."/>
            <person name="Chen Z."/>
            <person name="Lan J."/>
            <person name="Che J."/>
            <person name="Ge C."/>
            <person name="Shi H."/>
            <person name="Pan Z."/>
            <person name="Liu X."/>
        </authorList>
    </citation>
    <scope>NUCLEOTIDE SEQUENCE [LARGE SCALE GENOMIC DNA]</scope>
    <source>
        <strain evidence="7">DSM 4</strain>
    </source>
</reference>
<dbReference type="GO" id="GO:0003700">
    <property type="term" value="F:DNA-binding transcription factor activity"/>
    <property type="evidence" value="ECO:0007669"/>
    <property type="project" value="TreeGrafter"/>
</dbReference>
<dbReference type="STRING" id="1459.AF332_14400"/>
<dbReference type="SUPFAM" id="SSF46785">
    <property type="entry name" value="Winged helix' DNA-binding domain"/>
    <property type="match status" value="1"/>
</dbReference>
<dbReference type="PROSITE" id="PS51078">
    <property type="entry name" value="ICLR_ED"/>
    <property type="match status" value="1"/>
</dbReference>
<dbReference type="InterPro" id="IPR014757">
    <property type="entry name" value="Tscrpt_reg_IclR_C"/>
</dbReference>
<feature type="domain" description="IclR-ED" evidence="5">
    <location>
        <begin position="67"/>
        <end position="244"/>
    </location>
</feature>